<organism evidence="1">
    <name type="scientific">Arion vulgaris</name>
    <dbReference type="NCBI Taxonomy" id="1028688"/>
    <lineage>
        <taxon>Eukaryota</taxon>
        <taxon>Metazoa</taxon>
        <taxon>Spiralia</taxon>
        <taxon>Lophotrochozoa</taxon>
        <taxon>Mollusca</taxon>
        <taxon>Gastropoda</taxon>
        <taxon>Heterobranchia</taxon>
        <taxon>Euthyneura</taxon>
        <taxon>Panpulmonata</taxon>
        <taxon>Eupulmonata</taxon>
        <taxon>Stylommatophora</taxon>
        <taxon>Helicina</taxon>
        <taxon>Arionoidea</taxon>
        <taxon>Arionidae</taxon>
        <taxon>Arion</taxon>
    </lineage>
</organism>
<protein>
    <submittedName>
        <fullName evidence="1">Uncharacterized protein</fullName>
    </submittedName>
</protein>
<proteinExistence type="predicted"/>
<dbReference type="EMBL" id="HACG01034863">
    <property type="protein sequence ID" value="CEK81728.1"/>
    <property type="molecule type" value="Transcribed_RNA"/>
</dbReference>
<sequence length="62" mass="7263">MLSGASWQYRIFWDPTIVRAEHMSKQPHRYRLRKVHMLGMPGPGIKDVILSSDVVYLHEDNV</sequence>
<accession>A0A0B7ALI5</accession>
<evidence type="ECO:0000313" key="1">
    <source>
        <dbReference type="EMBL" id="CEK81728.1"/>
    </source>
</evidence>
<dbReference type="AlphaFoldDB" id="A0A0B7ALI5"/>
<reference evidence="1" key="1">
    <citation type="submission" date="2014-12" db="EMBL/GenBank/DDBJ databases">
        <title>Insight into the proteome of Arion vulgaris.</title>
        <authorList>
            <person name="Aradska J."/>
            <person name="Bulat T."/>
            <person name="Smidak R."/>
            <person name="Sarate P."/>
            <person name="Gangsoo J."/>
            <person name="Sialana F."/>
            <person name="Bilban M."/>
            <person name="Lubec G."/>
        </authorList>
    </citation>
    <scope>NUCLEOTIDE SEQUENCE</scope>
    <source>
        <tissue evidence="1">Skin</tissue>
    </source>
</reference>
<gene>
    <name evidence="1" type="primary">ORF127646</name>
</gene>
<name>A0A0B7ALI5_9EUPU</name>